<dbReference type="Pfam" id="PF00621">
    <property type="entry name" value="RhoGEF"/>
    <property type="match status" value="1"/>
</dbReference>
<dbReference type="OrthoDB" id="660555at2759"/>
<dbReference type="PANTHER" id="PTHR12673:SF159">
    <property type="entry name" value="LD03170P"/>
    <property type="match status" value="1"/>
</dbReference>
<dbReference type="PANTHER" id="PTHR12673">
    <property type="entry name" value="FACIOGENITAL DYSPLASIA PROTEIN"/>
    <property type="match status" value="1"/>
</dbReference>
<feature type="domain" description="DH" evidence="1">
    <location>
        <begin position="120"/>
        <end position="321"/>
    </location>
</feature>
<dbReference type="InterPro" id="IPR055251">
    <property type="entry name" value="SOS1_NGEF_PH"/>
</dbReference>
<dbReference type="AlphaFoldDB" id="A0A261Y7Q0"/>
<comment type="caution">
    <text evidence="2">The sequence shown here is derived from an EMBL/GenBank/DDBJ whole genome shotgun (WGS) entry which is preliminary data.</text>
</comment>
<keyword evidence="3" id="KW-1185">Reference proteome</keyword>
<dbReference type="SMART" id="SM00325">
    <property type="entry name" value="RhoGEF"/>
    <property type="match status" value="1"/>
</dbReference>
<dbReference type="GO" id="GO:0005737">
    <property type="term" value="C:cytoplasm"/>
    <property type="evidence" value="ECO:0007669"/>
    <property type="project" value="TreeGrafter"/>
</dbReference>
<dbReference type="Gene3D" id="2.30.29.30">
    <property type="entry name" value="Pleckstrin-homology domain (PH domain)/Phosphotyrosine-binding domain (PTB)"/>
    <property type="match status" value="1"/>
</dbReference>
<accession>A0A261Y7Q0</accession>
<evidence type="ECO:0000313" key="3">
    <source>
        <dbReference type="Proteomes" id="UP000242875"/>
    </source>
</evidence>
<gene>
    <name evidence="2" type="ORF">BZG36_00371</name>
</gene>
<sequence>MSVFVPLHAYVVKTPLYPSPLGNSMRQHGDLLHLHTAKNDDAVTTASSTSSTKSGDIGSSFLSGSISSIASNPKHRPSISLAHDVEIIDEACDDYTLDEDDAFITGKLWGLKHSESRHQARERVLIELFTEEQRYVHTLQSLYNLFYLPLRAQASSDDAMSSRGGLFHVGKASLCTAQDLRVVFRNLEQIYQLHSQFLNDLRDRMQIWGAAQILSDLLLQLHPSLRVYSSYVESSPEAILAFERLMRSTAFKKFIEHAMENAPFKGTAFRTILQVPITHLRRYQVLLNTLFSNTDPFHPDYVKLRICSRQIAAILASLSPRVSRADNVQKTVELQHLIKALPAALTTASLHRRLLLQTDCYRLDAMALSQPGDSRTYFLFNDLVVCTKRTKDGTGYTYKDHVDLKQGAANIRDRPHAKTPQFEIYTKGTDSDVAFVDGIQSHVLKVDTVEVKMEWLRAFRESAAQWQRQRKG</sequence>
<dbReference type="InterPro" id="IPR051092">
    <property type="entry name" value="FYVE_RhoGEF_PH"/>
</dbReference>
<dbReference type="EMBL" id="MVBO01000002">
    <property type="protein sequence ID" value="OZJ06627.1"/>
    <property type="molecule type" value="Genomic_DNA"/>
</dbReference>
<proteinExistence type="predicted"/>
<dbReference type="PROSITE" id="PS50010">
    <property type="entry name" value="DH_2"/>
    <property type="match status" value="1"/>
</dbReference>
<dbReference type="InterPro" id="IPR011993">
    <property type="entry name" value="PH-like_dom_sf"/>
</dbReference>
<dbReference type="SUPFAM" id="SSF48065">
    <property type="entry name" value="DBL homology domain (DH-domain)"/>
    <property type="match status" value="1"/>
</dbReference>
<dbReference type="GO" id="GO:0005085">
    <property type="term" value="F:guanyl-nucleotide exchange factor activity"/>
    <property type="evidence" value="ECO:0007669"/>
    <property type="project" value="InterPro"/>
</dbReference>
<dbReference type="Proteomes" id="UP000242875">
    <property type="component" value="Unassembled WGS sequence"/>
</dbReference>
<dbReference type="Gene3D" id="1.20.900.10">
    <property type="entry name" value="Dbl homology (DH) domain"/>
    <property type="match status" value="1"/>
</dbReference>
<reference evidence="2 3" key="1">
    <citation type="journal article" date="2017" name="Mycologia">
        <title>Bifiguratus adelaidae, gen. et sp. nov., a new member of Mucoromycotina in endophytic and soil-dwelling habitats.</title>
        <authorList>
            <person name="Torres-Cruz T.J."/>
            <person name="Billingsley Tobias T.L."/>
            <person name="Almatruk M."/>
            <person name="Hesse C."/>
            <person name="Kuske C.R."/>
            <person name="Desiro A."/>
            <person name="Benucci G.M."/>
            <person name="Bonito G."/>
            <person name="Stajich J.E."/>
            <person name="Dunlap C."/>
            <person name="Arnold A.E."/>
            <person name="Porras-Alfaro A."/>
        </authorList>
    </citation>
    <scope>NUCLEOTIDE SEQUENCE [LARGE SCALE GENOMIC DNA]</scope>
    <source>
        <strain evidence="2 3">AZ0501</strain>
    </source>
</reference>
<evidence type="ECO:0000313" key="2">
    <source>
        <dbReference type="EMBL" id="OZJ06627.1"/>
    </source>
</evidence>
<dbReference type="Pfam" id="PF22697">
    <property type="entry name" value="SOS1_NGEF_PH"/>
    <property type="match status" value="1"/>
</dbReference>
<protein>
    <recommendedName>
        <fullName evidence="1">DH domain-containing protein</fullName>
    </recommendedName>
</protein>
<dbReference type="InterPro" id="IPR000219">
    <property type="entry name" value="DH_dom"/>
</dbReference>
<evidence type="ECO:0000259" key="1">
    <source>
        <dbReference type="PROSITE" id="PS50010"/>
    </source>
</evidence>
<dbReference type="SUPFAM" id="SSF50729">
    <property type="entry name" value="PH domain-like"/>
    <property type="match status" value="1"/>
</dbReference>
<organism evidence="2 3">
    <name type="scientific">Bifiguratus adelaidae</name>
    <dbReference type="NCBI Taxonomy" id="1938954"/>
    <lineage>
        <taxon>Eukaryota</taxon>
        <taxon>Fungi</taxon>
        <taxon>Fungi incertae sedis</taxon>
        <taxon>Mucoromycota</taxon>
        <taxon>Mucoromycotina</taxon>
        <taxon>Endogonomycetes</taxon>
        <taxon>Endogonales</taxon>
        <taxon>Endogonales incertae sedis</taxon>
        <taxon>Bifiguratus</taxon>
    </lineage>
</organism>
<dbReference type="InterPro" id="IPR035899">
    <property type="entry name" value="DBL_dom_sf"/>
</dbReference>
<name>A0A261Y7Q0_9FUNG</name>